<dbReference type="PANTHER" id="PTHR12854">
    <property type="entry name" value="ATAXIN 2-RELATED"/>
    <property type="match status" value="1"/>
</dbReference>
<dbReference type="Pfam" id="PF06741">
    <property type="entry name" value="LsmAD"/>
    <property type="match status" value="1"/>
</dbReference>
<feature type="compositionally biased region" description="Polar residues" evidence="2">
    <location>
        <begin position="660"/>
        <end position="673"/>
    </location>
</feature>
<dbReference type="KEGG" id="dpl:KGM_207099"/>
<dbReference type="InterPro" id="IPR045117">
    <property type="entry name" value="ATXN2-like"/>
</dbReference>
<organism evidence="4 5">
    <name type="scientific">Danaus plexippus plexippus</name>
    <dbReference type="NCBI Taxonomy" id="278856"/>
    <lineage>
        <taxon>Eukaryota</taxon>
        <taxon>Metazoa</taxon>
        <taxon>Ecdysozoa</taxon>
        <taxon>Arthropoda</taxon>
        <taxon>Hexapoda</taxon>
        <taxon>Insecta</taxon>
        <taxon>Pterygota</taxon>
        <taxon>Neoptera</taxon>
        <taxon>Endopterygota</taxon>
        <taxon>Lepidoptera</taxon>
        <taxon>Glossata</taxon>
        <taxon>Ditrysia</taxon>
        <taxon>Papilionoidea</taxon>
        <taxon>Nymphalidae</taxon>
        <taxon>Danainae</taxon>
        <taxon>Danaini</taxon>
        <taxon>Danaina</taxon>
        <taxon>Danaus</taxon>
        <taxon>Danaus</taxon>
    </lineage>
</organism>
<dbReference type="AlphaFoldDB" id="A0A212FN13"/>
<accession>A0A212FN13</accession>
<sequence>MCYSQSVSVIIATLYPLPGRYSISHRELLKTKVSPSFSSTFSEKQTSSQGTLGQLMILDSTSSKSIGCLPIRILVRILQGTEYRRRVSSLIRLVRFSSGDDQSKSPRGRVVAEGVYNNAHFMHAATSHVGDIVQVLTQSGSLWEGVFKTFSAQFEVVLEVAHRVDQEGGIAVDSVVEKLIFKPQDVVSIRAKDSDLEYATHDVFQTDSAISNKFNGNGRSVEERHLEPWHGEGDSGDAPIVNGDTRLEELEGDHRANGWDANDMFRKNEEVYGVHSTYDHSLAGYTLPLQRKDTQDYREAEAKAEEIAAEIESAASYKARMDLENGDEEERFAAVVRPDTGKYVIPNKRKNLQSGKLVKPSNNGGNPSAGAGGAKPPAFAHPAKEKEHRPPRHHLTPPSDRRPEEQQSAASPVSLPSNPAVPAIPPAGGSSGASSKSYAAQAGGGRLPRAALPSPPPAPSTASAPPPPTNPPPGAENHSRARLHNPEPRRQDEVQELRKFGQEFKLVSSPAPHAPAHTPQPQPHTQPPQTHPHAHPHAHSQQHPQQHSQTHSHTSQSTSSAPSSSGSSSPPEVSANSGSPSTPPKRDRPHKHDPPALPPALPPTPQPGPPSQHHKPPSGSKPEEGEESPDSSPPATSPGVERVPVKKSTLNPNAKEFNPSAKTFTPRSPTTPGHSRPHTPGTPVGVGSGVGVGGMGVGVGGLSVVGAGVSYVAAPPPPQHMVAAVPAYAMVAAAAAAAQQPPAYIPHPHPMEIPCECRQYAPPLFVLDKRERETVRSGDEILWF</sequence>
<comment type="caution">
    <text evidence="4">The sequence shown here is derived from an EMBL/GenBank/DDBJ whole genome shotgun (WGS) entry which is preliminary data.</text>
</comment>
<keyword evidence="5" id="KW-1185">Reference proteome</keyword>
<dbReference type="PANTHER" id="PTHR12854:SF7">
    <property type="entry name" value="ATAXIN-2 HOMOLOG"/>
    <property type="match status" value="1"/>
</dbReference>
<dbReference type="GO" id="GO:0003729">
    <property type="term" value="F:mRNA binding"/>
    <property type="evidence" value="ECO:0007669"/>
    <property type="project" value="TreeGrafter"/>
</dbReference>
<dbReference type="Pfam" id="PF07145">
    <property type="entry name" value="PAM2"/>
    <property type="match status" value="1"/>
</dbReference>
<feature type="domain" description="LsmAD" evidence="3">
    <location>
        <begin position="272"/>
        <end position="338"/>
    </location>
</feature>
<feature type="compositionally biased region" description="Basic and acidic residues" evidence="2">
    <location>
        <begin position="584"/>
        <end position="594"/>
    </location>
</feature>
<feature type="compositionally biased region" description="Pro residues" evidence="2">
    <location>
        <begin position="453"/>
        <end position="474"/>
    </location>
</feature>
<dbReference type="Proteomes" id="UP000007151">
    <property type="component" value="Unassembled WGS sequence"/>
</dbReference>
<dbReference type="InterPro" id="IPR025852">
    <property type="entry name" value="SM_dom_ATX"/>
</dbReference>
<reference evidence="4 5" key="1">
    <citation type="journal article" date="2011" name="Cell">
        <title>The monarch butterfly genome yields insights into long-distance migration.</title>
        <authorList>
            <person name="Zhan S."/>
            <person name="Merlin C."/>
            <person name="Boore J.L."/>
            <person name="Reppert S.M."/>
        </authorList>
    </citation>
    <scope>NUCLEOTIDE SEQUENCE [LARGE SCALE GENOMIC DNA]</scope>
    <source>
        <strain evidence="4">F-2</strain>
    </source>
</reference>
<name>A0A212FN13_DANPL</name>
<gene>
    <name evidence="4" type="ORF">KGM_207099</name>
</gene>
<dbReference type="GO" id="GO:0034063">
    <property type="term" value="P:stress granule assembly"/>
    <property type="evidence" value="ECO:0007669"/>
    <property type="project" value="TreeGrafter"/>
</dbReference>
<dbReference type="SMART" id="SM01272">
    <property type="entry name" value="LsmAD"/>
    <property type="match status" value="1"/>
</dbReference>
<evidence type="ECO:0000256" key="1">
    <source>
        <dbReference type="ARBA" id="ARBA00007503"/>
    </source>
</evidence>
<dbReference type="InParanoid" id="A0A212FN13"/>
<proteinExistence type="inferred from homology"/>
<evidence type="ECO:0000259" key="3">
    <source>
        <dbReference type="SMART" id="SM01272"/>
    </source>
</evidence>
<evidence type="ECO:0000313" key="5">
    <source>
        <dbReference type="Proteomes" id="UP000007151"/>
    </source>
</evidence>
<protein>
    <submittedName>
        <fullName evidence="4">Ataxin-2 protein</fullName>
    </submittedName>
</protein>
<feature type="compositionally biased region" description="Low complexity" evidence="2">
    <location>
        <begin position="359"/>
        <end position="381"/>
    </location>
</feature>
<evidence type="ECO:0000256" key="2">
    <source>
        <dbReference type="SAM" id="MobiDB-lite"/>
    </source>
</evidence>
<dbReference type="Pfam" id="PF14438">
    <property type="entry name" value="SM-ATX"/>
    <property type="match status" value="1"/>
</dbReference>
<feature type="compositionally biased region" description="Pro residues" evidence="2">
    <location>
        <begin position="595"/>
        <end position="610"/>
    </location>
</feature>
<feature type="compositionally biased region" description="Low complexity" evidence="2">
    <location>
        <begin position="426"/>
        <end position="452"/>
    </location>
</feature>
<comment type="similarity">
    <text evidence="1">Belongs to the ataxin-2 family.</text>
</comment>
<dbReference type="InterPro" id="IPR009604">
    <property type="entry name" value="LsmAD_domain"/>
</dbReference>
<dbReference type="STRING" id="278856.A0A212FN13"/>
<dbReference type="EMBL" id="AGBW02007651">
    <property type="protein sequence ID" value="OWR55080.1"/>
    <property type="molecule type" value="Genomic_DNA"/>
</dbReference>
<feature type="compositionally biased region" description="Basic and acidic residues" evidence="2">
    <location>
        <begin position="484"/>
        <end position="502"/>
    </location>
</feature>
<dbReference type="InterPro" id="IPR009818">
    <property type="entry name" value="PAM2_motif"/>
</dbReference>
<feature type="compositionally biased region" description="Pro residues" evidence="2">
    <location>
        <begin position="518"/>
        <end position="530"/>
    </location>
</feature>
<dbReference type="GO" id="GO:0010494">
    <property type="term" value="C:cytoplasmic stress granule"/>
    <property type="evidence" value="ECO:0007669"/>
    <property type="project" value="TreeGrafter"/>
</dbReference>
<feature type="compositionally biased region" description="Low complexity" evidence="2">
    <location>
        <begin position="508"/>
        <end position="517"/>
    </location>
</feature>
<feature type="compositionally biased region" description="Polar residues" evidence="2">
    <location>
        <begin position="406"/>
        <end position="417"/>
    </location>
</feature>
<evidence type="ECO:0000313" key="4">
    <source>
        <dbReference type="EMBL" id="OWR55080.1"/>
    </source>
</evidence>
<feature type="region of interest" description="Disordered" evidence="2">
    <location>
        <begin position="346"/>
        <end position="687"/>
    </location>
</feature>
<feature type="compositionally biased region" description="Low complexity" evidence="2">
    <location>
        <begin position="541"/>
        <end position="571"/>
    </location>
</feature>